<keyword evidence="6" id="KW-0804">Transcription</keyword>
<dbReference type="PANTHER" id="PTHR30537:SF70">
    <property type="entry name" value="HTH-TYPE TRANSCRIPTIONAL ACTIVATOR AMPR"/>
    <property type="match status" value="1"/>
</dbReference>
<reference evidence="10" key="1">
    <citation type="journal article" date="2021" name="ISME J.">
        <title>Evolutionary origin and ecological implication of a unique nif island in free-living Bradyrhizobium lineages.</title>
        <authorList>
            <person name="Tao J."/>
        </authorList>
    </citation>
    <scope>NUCLEOTIDE SEQUENCE [LARGE SCALE GENOMIC DNA]</scope>
    <source>
        <strain evidence="10">SZCCT0434</strain>
    </source>
</reference>
<keyword evidence="10" id="KW-1185">Reference proteome</keyword>
<feature type="region of interest" description="Disordered" evidence="7">
    <location>
        <begin position="294"/>
        <end position="326"/>
    </location>
</feature>
<evidence type="ECO:0000256" key="6">
    <source>
        <dbReference type="ARBA" id="ARBA00023163"/>
    </source>
</evidence>
<dbReference type="SUPFAM" id="SSF53850">
    <property type="entry name" value="Periplasmic binding protein-like II"/>
    <property type="match status" value="1"/>
</dbReference>
<dbReference type="InterPro" id="IPR036388">
    <property type="entry name" value="WH-like_DNA-bd_sf"/>
</dbReference>
<dbReference type="EMBL" id="JAFCJH010000011">
    <property type="protein sequence ID" value="MBR0796368.1"/>
    <property type="molecule type" value="Genomic_DNA"/>
</dbReference>
<dbReference type="InterPro" id="IPR058163">
    <property type="entry name" value="LysR-type_TF_proteobact-type"/>
</dbReference>
<dbReference type="Pfam" id="PF00126">
    <property type="entry name" value="HTH_1"/>
    <property type="match status" value="1"/>
</dbReference>
<sequence>MRRHLPLNALRAFEASARLLSFTRAGLELRVTQTAISHQVKQLEDTLGAPLFRRLPRGLLLTDEGLALLPVLTDALDRIGAAIDRIEAKGTREVVTVGCVATFATGWLLQRIDRFKRAHPYIDLRLLTNNNRVDIAGDGLDLALRFGDGSWHGTEAVHLLSAPLSPVCRPDVADRLRKPSDLAREFLLRSYRAEEWPLWFAVAGSPCPKIQGPVFDSSVAMAEASARGVGVGLVPVAMFQSELTSGRLVRPFAAEVPAGSYWLTWLKSKDITPGMRAFRDWMLETLRTDASGAEEAAVAEKAPARRPLKTKVMGQAKAKVASKRRR</sequence>
<dbReference type="PANTHER" id="PTHR30537">
    <property type="entry name" value="HTH-TYPE TRANSCRIPTIONAL REGULATOR"/>
    <property type="match status" value="1"/>
</dbReference>
<dbReference type="Gene3D" id="3.40.190.10">
    <property type="entry name" value="Periplasmic binding protein-like II"/>
    <property type="match status" value="2"/>
</dbReference>
<dbReference type="PROSITE" id="PS50931">
    <property type="entry name" value="HTH_LYSR"/>
    <property type="match status" value="1"/>
</dbReference>
<evidence type="ECO:0000259" key="8">
    <source>
        <dbReference type="PROSITE" id="PS50931"/>
    </source>
</evidence>
<keyword evidence="4" id="KW-0238">DNA-binding</keyword>
<dbReference type="InterPro" id="IPR000847">
    <property type="entry name" value="LysR_HTH_N"/>
</dbReference>
<dbReference type="Proteomes" id="UP001315278">
    <property type="component" value="Unassembled WGS sequence"/>
</dbReference>
<evidence type="ECO:0000313" key="9">
    <source>
        <dbReference type="EMBL" id="MBR0796368.1"/>
    </source>
</evidence>
<name>A0ABS5FHV4_9BRAD</name>
<protein>
    <submittedName>
        <fullName evidence="9">LysR family transcriptional regulator</fullName>
    </submittedName>
</protein>
<comment type="similarity">
    <text evidence="2">Belongs to the LysR transcriptional regulatory family.</text>
</comment>
<comment type="caution">
    <text evidence="9">The sequence shown here is derived from an EMBL/GenBank/DDBJ whole genome shotgun (WGS) entry which is preliminary data.</text>
</comment>
<feature type="domain" description="HTH lysR-type" evidence="8">
    <location>
        <begin position="5"/>
        <end position="62"/>
    </location>
</feature>
<dbReference type="SUPFAM" id="SSF46785">
    <property type="entry name" value="Winged helix' DNA-binding domain"/>
    <property type="match status" value="1"/>
</dbReference>
<keyword evidence="3" id="KW-0805">Transcription regulation</keyword>
<evidence type="ECO:0000256" key="7">
    <source>
        <dbReference type="SAM" id="MobiDB-lite"/>
    </source>
</evidence>
<dbReference type="Pfam" id="PF03466">
    <property type="entry name" value="LysR_substrate"/>
    <property type="match status" value="1"/>
</dbReference>
<dbReference type="InterPro" id="IPR005119">
    <property type="entry name" value="LysR_subst-bd"/>
</dbReference>
<evidence type="ECO:0000256" key="4">
    <source>
        <dbReference type="ARBA" id="ARBA00023125"/>
    </source>
</evidence>
<accession>A0ABS5FHV4</accession>
<dbReference type="InterPro" id="IPR036390">
    <property type="entry name" value="WH_DNA-bd_sf"/>
</dbReference>
<comment type="function">
    <text evidence="1">NodD regulates the expression of the nodABCFE genes which encode other nodulation proteins. NodD is also a negative regulator of its own expression. Binds flavonoids as inducers.</text>
</comment>
<keyword evidence="5" id="KW-0010">Activator</keyword>
<dbReference type="Gene3D" id="1.10.10.10">
    <property type="entry name" value="Winged helix-like DNA-binding domain superfamily/Winged helix DNA-binding domain"/>
    <property type="match status" value="1"/>
</dbReference>
<evidence type="ECO:0000256" key="3">
    <source>
        <dbReference type="ARBA" id="ARBA00023015"/>
    </source>
</evidence>
<organism evidence="9 10">
    <name type="scientific">Bradyrhizobium jicamae</name>
    <dbReference type="NCBI Taxonomy" id="280332"/>
    <lineage>
        <taxon>Bacteria</taxon>
        <taxon>Pseudomonadati</taxon>
        <taxon>Pseudomonadota</taxon>
        <taxon>Alphaproteobacteria</taxon>
        <taxon>Hyphomicrobiales</taxon>
        <taxon>Nitrobacteraceae</taxon>
        <taxon>Bradyrhizobium</taxon>
    </lineage>
</organism>
<evidence type="ECO:0000256" key="1">
    <source>
        <dbReference type="ARBA" id="ARBA00003502"/>
    </source>
</evidence>
<evidence type="ECO:0000256" key="2">
    <source>
        <dbReference type="ARBA" id="ARBA00009437"/>
    </source>
</evidence>
<evidence type="ECO:0000256" key="5">
    <source>
        <dbReference type="ARBA" id="ARBA00023159"/>
    </source>
</evidence>
<dbReference type="RefSeq" id="WP_212393095.1">
    <property type="nucleotide sequence ID" value="NZ_JAFCJH010000011.1"/>
</dbReference>
<gene>
    <name evidence="9" type="ORF">JQ615_13320</name>
</gene>
<proteinExistence type="inferred from homology"/>
<dbReference type="PRINTS" id="PR00039">
    <property type="entry name" value="HTHLYSR"/>
</dbReference>
<evidence type="ECO:0000313" key="10">
    <source>
        <dbReference type="Proteomes" id="UP001315278"/>
    </source>
</evidence>